<proteinExistence type="predicted"/>
<dbReference type="Pfam" id="PF07690">
    <property type="entry name" value="MFS_1"/>
    <property type="match status" value="1"/>
</dbReference>
<evidence type="ECO:0000256" key="4">
    <source>
        <dbReference type="ARBA" id="ARBA00023136"/>
    </source>
</evidence>
<dbReference type="InParanoid" id="A0A165KVR1"/>
<name>A0A165KVR1_EXIGL</name>
<feature type="transmembrane region" description="Helical" evidence="5">
    <location>
        <begin position="213"/>
        <end position="232"/>
    </location>
</feature>
<feature type="transmembrane region" description="Helical" evidence="5">
    <location>
        <begin position="92"/>
        <end position="113"/>
    </location>
</feature>
<feature type="transmembrane region" description="Helical" evidence="5">
    <location>
        <begin position="406"/>
        <end position="425"/>
    </location>
</feature>
<protein>
    <submittedName>
        <fullName evidence="6">MFS general substrate transporter</fullName>
    </submittedName>
</protein>
<dbReference type="PANTHER" id="PTHR10924:SF6">
    <property type="entry name" value="SOLUTE CARRIER FAMILY 49 MEMBER A3"/>
    <property type="match status" value="1"/>
</dbReference>
<evidence type="ECO:0000313" key="6">
    <source>
        <dbReference type="EMBL" id="KZV96960.1"/>
    </source>
</evidence>
<organism evidence="6 7">
    <name type="scientific">Exidia glandulosa HHB12029</name>
    <dbReference type="NCBI Taxonomy" id="1314781"/>
    <lineage>
        <taxon>Eukaryota</taxon>
        <taxon>Fungi</taxon>
        <taxon>Dikarya</taxon>
        <taxon>Basidiomycota</taxon>
        <taxon>Agaricomycotina</taxon>
        <taxon>Agaricomycetes</taxon>
        <taxon>Auriculariales</taxon>
        <taxon>Exidiaceae</taxon>
        <taxon>Exidia</taxon>
    </lineage>
</organism>
<evidence type="ECO:0000313" key="7">
    <source>
        <dbReference type="Proteomes" id="UP000077266"/>
    </source>
</evidence>
<dbReference type="OrthoDB" id="422206at2759"/>
<dbReference type="Proteomes" id="UP000077266">
    <property type="component" value="Unassembled WGS sequence"/>
</dbReference>
<feature type="transmembrane region" description="Helical" evidence="5">
    <location>
        <begin position="52"/>
        <end position="72"/>
    </location>
</feature>
<reference evidence="6 7" key="1">
    <citation type="journal article" date="2016" name="Mol. Biol. Evol.">
        <title>Comparative Genomics of Early-Diverging Mushroom-Forming Fungi Provides Insights into the Origins of Lignocellulose Decay Capabilities.</title>
        <authorList>
            <person name="Nagy L.G."/>
            <person name="Riley R."/>
            <person name="Tritt A."/>
            <person name="Adam C."/>
            <person name="Daum C."/>
            <person name="Floudas D."/>
            <person name="Sun H."/>
            <person name="Yadav J.S."/>
            <person name="Pangilinan J."/>
            <person name="Larsson K.H."/>
            <person name="Matsuura K."/>
            <person name="Barry K."/>
            <person name="Labutti K."/>
            <person name="Kuo R."/>
            <person name="Ohm R.A."/>
            <person name="Bhattacharya S.S."/>
            <person name="Shirouzu T."/>
            <person name="Yoshinaga Y."/>
            <person name="Martin F.M."/>
            <person name="Grigoriev I.V."/>
            <person name="Hibbett D.S."/>
        </authorList>
    </citation>
    <scope>NUCLEOTIDE SEQUENCE [LARGE SCALE GENOMIC DNA]</scope>
    <source>
        <strain evidence="6 7">HHB12029</strain>
    </source>
</reference>
<feature type="transmembrane region" description="Helical" evidence="5">
    <location>
        <begin position="185"/>
        <end position="207"/>
    </location>
</feature>
<dbReference type="PANTHER" id="PTHR10924">
    <property type="entry name" value="MAJOR FACILITATOR SUPERFAMILY PROTEIN-RELATED"/>
    <property type="match status" value="1"/>
</dbReference>
<dbReference type="GO" id="GO:0022857">
    <property type="term" value="F:transmembrane transporter activity"/>
    <property type="evidence" value="ECO:0007669"/>
    <property type="project" value="InterPro"/>
</dbReference>
<evidence type="ECO:0000256" key="2">
    <source>
        <dbReference type="ARBA" id="ARBA00022692"/>
    </source>
</evidence>
<keyword evidence="2 5" id="KW-0812">Transmembrane</keyword>
<keyword evidence="7" id="KW-1185">Reference proteome</keyword>
<accession>A0A165KVR1</accession>
<evidence type="ECO:0000256" key="1">
    <source>
        <dbReference type="ARBA" id="ARBA00004141"/>
    </source>
</evidence>
<dbReference type="InterPro" id="IPR049680">
    <property type="entry name" value="FLVCR1-2_SLC49-like"/>
</dbReference>
<dbReference type="AlphaFoldDB" id="A0A165KVR1"/>
<evidence type="ECO:0000256" key="5">
    <source>
        <dbReference type="SAM" id="Phobius"/>
    </source>
</evidence>
<keyword evidence="4 5" id="KW-0472">Membrane</keyword>
<sequence>MNIDSHSLDNSQKTSTMSLVKTAADAPVDVQLSASSHRLIPIIEYKLYKRRWLGLAAIVLFNIVSGCNGGFFGPISVQAADDFGVTLTQVNWLSNAVNLAYLPASFLTSWILARVGIRNTLLLGGIHLLFATSLRVAATAPRLSNSGAYALLLIAQLFVALAQPCVQIIAVKYSELWFDLRGRMTATMFMSIANPLGGVVGSLVLPALPTTNWAIYVGLIMAVVIFPIGFVVQDRPPTPPTISGSKKSPHILDTLRALFGKVPRDSPSYTEFRDRVDFVIMFLTFGIVVAATGTWSNFANQVSIFSPYGYSEGTAGLMSATLLGAGVVSTIFVSPLFDRFLSGYIGITVRLLLPVVAASWLSLIWTIKPNNLAALFPTFAIIGICSFILLPMGLEIGAEVTRNSETSCALLWFGANLFSFIYIYVEDALRSGPDASPPLNMRRSVIFNAALVVFVAVIIVAGLRGRQTRRQMDEAAAREASGIEGEPAV</sequence>
<dbReference type="Gene3D" id="1.20.1250.20">
    <property type="entry name" value="MFS general substrate transporter like domains"/>
    <property type="match status" value="2"/>
</dbReference>
<feature type="transmembrane region" description="Helical" evidence="5">
    <location>
        <begin position="445"/>
        <end position="463"/>
    </location>
</feature>
<dbReference type="InterPro" id="IPR011701">
    <property type="entry name" value="MFS"/>
</dbReference>
<feature type="transmembrane region" description="Helical" evidence="5">
    <location>
        <begin position="276"/>
        <end position="295"/>
    </location>
</feature>
<keyword evidence="3 5" id="KW-1133">Transmembrane helix</keyword>
<dbReference type="EMBL" id="KV425936">
    <property type="protein sequence ID" value="KZV96960.1"/>
    <property type="molecule type" value="Genomic_DNA"/>
</dbReference>
<feature type="transmembrane region" description="Helical" evidence="5">
    <location>
        <begin position="120"/>
        <end position="138"/>
    </location>
</feature>
<feature type="transmembrane region" description="Helical" evidence="5">
    <location>
        <begin position="349"/>
        <end position="367"/>
    </location>
</feature>
<dbReference type="GO" id="GO:0016020">
    <property type="term" value="C:membrane"/>
    <property type="evidence" value="ECO:0007669"/>
    <property type="project" value="UniProtKB-SubCell"/>
</dbReference>
<dbReference type="SUPFAM" id="SSF103473">
    <property type="entry name" value="MFS general substrate transporter"/>
    <property type="match status" value="1"/>
</dbReference>
<feature type="transmembrane region" description="Helical" evidence="5">
    <location>
        <begin position="150"/>
        <end position="173"/>
    </location>
</feature>
<comment type="subcellular location">
    <subcellularLocation>
        <location evidence="1">Membrane</location>
        <topology evidence="1">Multi-pass membrane protein</topology>
    </subcellularLocation>
</comment>
<gene>
    <name evidence="6" type="ORF">EXIGLDRAFT_764869</name>
</gene>
<feature type="transmembrane region" description="Helical" evidence="5">
    <location>
        <begin position="315"/>
        <end position="337"/>
    </location>
</feature>
<evidence type="ECO:0000256" key="3">
    <source>
        <dbReference type="ARBA" id="ARBA00022989"/>
    </source>
</evidence>
<feature type="transmembrane region" description="Helical" evidence="5">
    <location>
        <begin position="373"/>
        <end position="394"/>
    </location>
</feature>
<dbReference type="InterPro" id="IPR036259">
    <property type="entry name" value="MFS_trans_sf"/>
</dbReference>